<evidence type="ECO:0000256" key="4">
    <source>
        <dbReference type="ARBA" id="ARBA00022801"/>
    </source>
</evidence>
<feature type="compositionally biased region" description="Basic and acidic residues" evidence="6">
    <location>
        <begin position="55"/>
        <end position="81"/>
    </location>
</feature>
<dbReference type="PANTHER" id="PTHR30480">
    <property type="entry name" value="BETA-HEXOSAMINIDASE-RELATED"/>
    <property type="match status" value="1"/>
</dbReference>
<keyword evidence="7" id="KW-1133">Transmembrane helix</keyword>
<dbReference type="RefSeq" id="WP_059068014.1">
    <property type="nucleotide sequence ID" value="NZ_JAOQJX010000011.1"/>
</dbReference>
<sequence>MKTDKGKKKQDKKRKFLIFAAVLLCLICIAVIGMSIREIIEKSAETSSVGSRPKTTKDSGHTQEKRPEKKENEEIQQPKKSVSEAERILLEMTVEEKAAQLFIITPETLTQEEVLTQAGDVLQNAFASYPVGGFIMMQGNIVSPEQITELNHTIEGMSINAVGLKPFLAVDEEGGTVARIAGNETFPVENRGNMSDVGSTGDPMKAYETGAYIGGYLAEYGFNLDFAPDADIWLNPENTVVRYRSFGSDVQLVSDMTAAAVRGFHSAGICTALKHFPGHGGTAEDSHEGFAYAARSPEELRECEFLPFQAGIEAGSEFVMIGHITVPEITGEGTPATLSGNMVTDILRKELGYEGIIVTDAMNMGAISANYSSDTAAAEAVKAGVDMILMPADFYGAYEGILSAVASGEISEERLDESVKRIIELKLKL</sequence>
<feature type="domain" description="Glycoside hydrolase family 3 N-terminal" evidence="8">
    <location>
        <begin position="93"/>
        <end position="425"/>
    </location>
</feature>
<dbReference type="InterPro" id="IPR019800">
    <property type="entry name" value="Glyco_hydro_3_AS"/>
</dbReference>
<dbReference type="PANTHER" id="PTHR30480:SF13">
    <property type="entry name" value="BETA-HEXOSAMINIDASE"/>
    <property type="match status" value="1"/>
</dbReference>
<dbReference type="InterPro" id="IPR036962">
    <property type="entry name" value="Glyco_hydro_3_N_sf"/>
</dbReference>
<organism evidence="9 10">
    <name type="scientific">Faecalicatena acetigenes</name>
    <dbReference type="NCBI Taxonomy" id="2981790"/>
    <lineage>
        <taxon>Bacteria</taxon>
        <taxon>Bacillati</taxon>
        <taxon>Bacillota</taxon>
        <taxon>Clostridia</taxon>
        <taxon>Lachnospirales</taxon>
        <taxon>Lachnospiraceae</taxon>
        <taxon>Faecalicatena</taxon>
    </lineage>
</organism>
<dbReference type="InterPro" id="IPR017853">
    <property type="entry name" value="GH"/>
</dbReference>
<evidence type="ECO:0000256" key="7">
    <source>
        <dbReference type="SAM" id="Phobius"/>
    </source>
</evidence>
<evidence type="ECO:0000256" key="3">
    <source>
        <dbReference type="ARBA" id="ARBA00012663"/>
    </source>
</evidence>
<keyword evidence="7" id="KW-0472">Membrane</keyword>
<evidence type="ECO:0000313" key="10">
    <source>
        <dbReference type="Proteomes" id="UP001652394"/>
    </source>
</evidence>
<keyword evidence="7" id="KW-0812">Transmembrane</keyword>
<comment type="caution">
    <text evidence="9">The sequence shown here is derived from an EMBL/GenBank/DDBJ whole genome shotgun (WGS) entry which is preliminary data.</text>
</comment>
<dbReference type="PROSITE" id="PS00775">
    <property type="entry name" value="GLYCOSYL_HYDROL_F3"/>
    <property type="match status" value="1"/>
</dbReference>
<comment type="similarity">
    <text evidence="2">Belongs to the glycosyl hydrolase 3 family.</text>
</comment>
<dbReference type="InterPro" id="IPR050226">
    <property type="entry name" value="NagZ_Beta-hexosaminidase"/>
</dbReference>
<dbReference type="Proteomes" id="UP001652394">
    <property type="component" value="Unassembled WGS sequence"/>
</dbReference>
<feature type="transmembrane region" description="Helical" evidence="7">
    <location>
        <begin position="16"/>
        <end position="36"/>
    </location>
</feature>
<keyword evidence="5" id="KW-0326">Glycosidase</keyword>
<dbReference type="InterPro" id="IPR001764">
    <property type="entry name" value="Glyco_hydro_3_N"/>
</dbReference>
<proteinExistence type="inferred from homology"/>
<dbReference type="SUPFAM" id="SSF51445">
    <property type="entry name" value="(Trans)glycosidases"/>
    <property type="match status" value="1"/>
</dbReference>
<name>A0ABT2TBL0_9FIRM</name>
<accession>A0ABT2TBL0</accession>
<keyword evidence="10" id="KW-1185">Reference proteome</keyword>
<dbReference type="GO" id="GO:0016787">
    <property type="term" value="F:hydrolase activity"/>
    <property type="evidence" value="ECO:0007669"/>
    <property type="project" value="UniProtKB-KW"/>
</dbReference>
<evidence type="ECO:0000256" key="2">
    <source>
        <dbReference type="ARBA" id="ARBA00005336"/>
    </source>
</evidence>
<feature type="region of interest" description="Disordered" evidence="6">
    <location>
        <begin position="43"/>
        <end position="81"/>
    </location>
</feature>
<reference evidence="9 10" key="1">
    <citation type="journal article" date="2021" name="ISME Commun">
        <title>Automated analysis of genomic sequences facilitates high-throughput and comprehensive description of bacteria.</title>
        <authorList>
            <person name="Hitch T.C.A."/>
        </authorList>
    </citation>
    <scope>NUCLEOTIDE SEQUENCE [LARGE SCALE GENOMIC DNA]</scope>
    <source>
        <strain evidence="9 10">H2_18</strain>
    </source>
</reference>
<dbReference type="Gene3D" id="3.20.20.300">
    <property type="entry name" value="Glycoside hydrolase, family 3, N-terminal domain"/>
    <property type="match status" value="1"/>
</dbReference>
<evidence type="ECO:0000313" key="9">
    <source>
        <dbReference type="EMBL" id="MCU6747662.1"/>
    </source>
</evidence>
<evidence type="ECO:0000256" key="5">
    <source>
        <dbReference type="ARBA" id="ARBA00023295"/>
    </source>
</evidence>
<dbReference type="EMBL" id="JAOQJX010000011">
    <property type="protein sequence ID" value="MCU6747662.1"/>
    <property type="molecule type" value="Genomic_DNA"/>
</dbReference>
<evidence type="ECO:0000256" key="1">
    <source>
        <dbReference type="ARBA" id="ARBA00001231"/>
    </source>
</evidence>
<evidence type="ECO:0000256" key="6">
    <source>
        <dbReference type="SAM" id="MobiDB-lite"/>
    </source>
</evidence>
<evidence type="ECO:0000259" key="8">
    <source>
        <dbReference type="Pfam" id="PF00933"/>
    </source>
</evidence>
<comment type="catalytic activity">
    <reaction evidence="1">
        <text>Hydrolysis of terminal non-reducing N-acetyl-D-hexosamine residues in N-acetyl-beta-D-hexosaminides.</text>
        <dbReference type="EC" id="3.2.1.52"/>
    </reaction>
</comment>
<dbReference type="EC" id="3.2.1.52" evidence="3"/>
<keyword evidence="4 9" id="KW-0378">Hydrolase</keyword>
<gene>
    <name evidence="9" type="ORF">OCV51_08335</name>
</gene>
<protein>
    <recommendedName>
        <fullName evidence="3">beta-N-acetylhexosaminidase</fullName>
        <ecNumber evidence="3">3.2.1.52</ecNumber>
    </recommendedName>
</protein>
<dbReference type="Pfam" id="PF00933">
    <property type="entry name" value="Glyco_hydro_3"/>
    <property type="match status" value="1"/>
</dbReference>